<dbReference type="Proteomes" id="UP000434209">
    <property type="component" value="Chromosome 3"/>
</dbReference>
<dbReference type="InterPro" id="IPR050298">
    <property type="entry name" value="Gram-neg_bact_OMP"/>
</dbReference>
<evidence type="ECO:0000256" key="6">
    <source>
        <dbReference type="ARBA" id="ARBA00022729"/>
    </source>
</evidence>
<keyword evidence="4" id="KW-1134">Transmembrane beta strand</keyword>
<accession>A0A7Z2GAJ8</accession>
<name>A0A7Z2GAJ8_9BURK</name>
<gene>
    <name evidence="13" type="ORF">FAZ97_24570</name>
</gene>
<evidence type="ECO:0000256" key="5">
    <source>
        <dbReference type="ARBA" id="ARBA00022692"/>
    </source>
</evidence>
<evidence type="ECO:0000256" key="3">
    <source>
        <dbReference type="ARBA" id="ARBA00022448"/>
    </source>
</evidence>
<dbReference type="SUPFAM" id="SSF56935">
    <property type="entry name" value="Porins"/>
    <property type="match status" value="1"/>
</dbReference>
<dbReference type="OrthoDB" id="6975458at2"/>
<evidence type="ECO:0000256" key="8">
    <source>
        <dbReference type="ARBA" id="ARBA00023114"/>
    </source>
</evidence>
<dbReference type="GO" id="GO:0009279">
    <property type="term" value="C:cell outer membrane"/>
    <property type="evidence" value="ECO:0007669"/>
    <property type="project" value="UniProtKB-SubCell"/>
</dbReference>
<sequence>MRLHDKETQLKKKILAALPLALAAAGAHAQSSVTLYGLIDLGVDYASNVANGANGQLVPGTGSKLVQMQSGVPAGSRWGLRGTEDLGGGYSAIFRLESGFNAATGGLGGGLAFSRNAYVGFKSDQYGQVTFGKQWDATVDLIEPYSLNGNYGGWYFAHPNDMDNLDNGFPVNNAVKYVSPVLAGFQFEGHYSFGGQAGQFSNNASYSAAAAYTLGSFSAGVGYLRVNDPITAVAGYGSGGSFVNSVFGDALANARYQGILSAGASYVIGSLKLMTNYSNVDFASATGSGDLHFQNFEVAGTYAVTPAFTVGAGYTYTVGQDHATDGSPKYHQVNLIGQYAISKRTSVYAMGVYQHAAGSADNAQITGFNPSGTDNQAVARVGITHAF</sequence>
<keyword evidence="10" id="KW-0998">Cell outer membrane</keyword>
<dbReference type="GO" id="GO:0046930">
    <property type="term" value="C:pore complex"/>
    <property type="evidence" value="ECO:0007669"/>
    <property type="project" value="UniProtKB-KW"/>
</dbReference>
<dbReference type="PANTHER" id="PTHR34501:SF9">
    <property type="entry name" value="MAJOR OUTER MEMBRANE PROTEIN P.IA"/>
    <property type="match status" value="1"/>
</dbReference>
<dbReference type="AlphaFoldDB" id="A0A7Z2GAJ8"/>
<comment type="subcellular location">
    <subcellularLocation>
        <location evidence="1">Cell outer membrane</location>
        <topology evidence="1">Multi-pass membrane protein</topology>
    </subcellularLocation>
</comment>
<evidence type="ECO:0000256" key="1">
    <source>
        <dbReference type="ARBA" id="ARBA00004571"/>
    </source>
</evidence>
<dbReference type="KEGG" id="pacp:FAZ97_24570"/>
<proteinExistence type="predicted"/>
<dbReference type="RefSeq" id="WP_158761120.1">
    <property type="nucleotide sequence ID" value="NZ_CP046911.1"/>
</dbReference>
<dbReference type="InterPro" id="IPR023614">
    <property type="entry name" value="Porin_dom_sf"/>
</dbReference>
<evidence type="ECO:0000256" key="11">
    <source>
        <dbReference type="SAM" id="SignalP"/>
    </source>
</evidence>
<dbReference type="CDD" id="cd00342">
    <property type="entry name" value="gram_neg_porins"/>
    <property type="match status" value="1"/>
</dbReference>
<dbReference type="GO" id="GO:0006811">
    <property type="term" value="P:monoatomic ion transport"/>
    <property type="evidence" value="ECO:0007669"/>
    <property type="project" value="UniProtKB-KW"/>
</dbReference>
<keyword evidence="6 11" id="KW-0732">Signal</keyword>
<dbReference type="InterPro" id="IPR002299">
    <property type="entry name" value="Porin_Neis"/>
</dbReference>
<dbReference type="PANTHER" id="PTHR34501">
    <property type="entry name" value="PROTEIN YDDL-RELATED"/>
    <property type="match status" value="1"/>
</dbReference>
<keyword evidence="3" id="KW-0813">Transport</keyword>
<organism evidence="13 14">
    <name type="scientific">Paraburkholderia acidiphila</name>
    <dbReference type="NCBI Taxonomy" id="2571747"/>
    <lineage>
        <taxon>Bacteria</taxon>
        <taxon>Pseudomonadati</taxon>
        <taxon>Pseudomonadota</taxon>
        <taxon>Betaproteobacteria</taxon>
        <taxon>Burkholderiales</taxon>
        <taxon>Burkholderiaceae</taxon>
        <taxon>Paraburkholderia</taxon>
    </lineage>
</organism>
<reference evidence="13 14" key="1">
    <citation type="submission" date="2019-12" db="EMBL/GenBank/DDBJ databases">
        <title>Paraburkholderia acidiphila 7Q-K02 sp. nov and Paraburkholderia acidisoli DHF22 sp. nov., two strains isolated from forest soil.</title>
        <authorList>
            <person name="Gao Z."/>
            <person name="Qiu L."/>
        </authorList>
    </citation>
    <scope>NUCLEOTIDE SEQUENCE [LARGE SCALE GENOMIC DNA]</scope>
    <source>
        <strain evidence="13 14">7Q-K02</strain>
    </source>
</reference>
<feature type="signal peptide" evidence="11">
    <location>
        <begin position="1"/>
        <end position="29"/>
    </location>
</feature>
<evidence type="ECO:0000313" key="14">
    <source>
        <dbReference type="Proteomes" id="UP000434209"/>
    </source>
</evidence>
<dbReference type="PRINTS" id="PR00184">
    <property type="entry name" value="NEISSPPORIN"/>
</dbReference>
<feature type="chain" id="PRO_5031454153" evidence="11">
    <location>
        <begin position="30"/>
        <end position="387"/>
    </location>
</feature>
<evidence type="ECO:0000313" key="13">
    <source>
        <dbReference type="EMBL" id="QGZ58182.1"/>
    </source>
</evidence>
<keyword evidence="5" id="KW-0812">Transmembrane</keyword>
<comment type="subunit">
    <text evidence="2">Homotrimer.</text>
</comment>
<keyword evidence="14" id="KW-1185">Reference proteome</keyword>
<protein>
    <submittedName>
        <fullName evidence="13">Porin</fullName>
    </submittedName>
</protein>
<dbReference type="Gene3D" id="2.40.160.10">
    <property type="entry name" value="Porin"/>
    <property type="match status" value="1"/>
</dbReference>
<evidence type="ECO:0000256" key="7">
    <source>
        <dbReference type="ARBA" id="ARBA00023065"/>
    </source>
</evidence>
<evidence type="ECO:0000256" key="2">
    <source>
        <dbReference type="ARBA" id="ARBA00011233"/>
    </source>
</evidence>
<evidence type="ECO:0000256" key="10">
    <source>
        <dbReference type="ARBA" id="ARBA00023237"/>
    </source>
</evidence>
<keyword evidence="9" id="KW-0472">Membrane</keyword>
<keyword evidence="7" id="KW-0406">Ion transport</keyword>
<dbReference type="InterPro" id="IPR033900">
    <property type="entry name" value="Gram_neg_porin_domain"/>
</dbReference>
<dbReference type="Pfam" id="PF13609">
    <property type="entry name" value="Porin_4"/>
    <property type="match status" value="1"/>
</dbReference>
<evidence type="ECO:0000256" key="9">
    <source>
        <dbReference type="ARBA" id="ARBA00023136"/>
    </source>
</evidence>
<keyword evidence="8" id="KW-0626">Porin</keyword>
<evidence type="ECO:0000259" key="12">
    <source>
        <dbReference type="Pfam" id="PF13609"/>
    </source>
</evidence>
<dbReference type="EMBL" id="CP046911">
    <property type="protein sequence ID" value="QGZ58182.1"/>
    <property type="molecule type" value="Genomic_DNA"/>
</dbReference>
<feature type="domain" description="Porin" evidence="12">
    <location>
        <begin position="19"/>
        <end position="354"/>
    </location>
</feature>
<evidence type="ECO:0000256" key="4">
    <source>
        <dbReference type="ARBA" id="ARBA00022452"/>
    </source>
</evidence>
<dbReference type="GO" id="GO:0015288">
    <property type="term" value="F:porin activity"/>
    <property type="evidence" value="ECO:0007669"/>
    <property type="project" value="UniProtKB-KW"/>
</dbReference>